<gene>
    <name evidence="1" type="ORF">L207DRAFT_574289</name>
</gene>
<accession>A0A2J6QSR7</accession>
<name>A0A2J6QSR7_HYAVF</name>
<organism evidence="1 2">
    <name type="scientific">Hyaloscypha variabilis (strain UAMH 11265 / GT02V1 / F)</name>
    <name type="common">Meliniomyces variabilis</name>
    <dbReference type="NCBI Taxonomy" id="1149755"/>
    <lineage>
        <taxon>Eukaryota</taxon>
        <taxon>Fungi</taxon>
        <taxon>Dikarya</taxon>
        <taxon>Ascomycota</taxon>
        <taxon>Pezizomycotina</taxon>
        <taxon>Leotiomycetes</taxon>
        <taxon>Helotiales</taxon>
        <taxon>Hyaloscyphaceae</taxon>
        <taxon>Hyaloscypha</taxon>
        <taxon>Hyaloscypha variabilis</taxon>
    </lineage>
</organism>
<reference evidence="1 2" key="1">
    <citation type="submission" date="2016-04" db="EMBL/GenBank/DDBJ databases">
        <title>A degradative enzymes factory behind the ericoid mycorrhizal symbiosis.</title>
        <authorList>
            <consortium name="DOE Joint Genome Institute"/>
            <person name="Martino E."/>
            <person name="Morin E."/>
            <person name="Grelet G."/>
            <person name="Kuo A."/>
            <person name="Kohler A."/>
            <person name="Daghino S."/>
            <person name="Barry K."/>
            <person name="Choi C."/>
            <person name="Cichocki N."/>
            <person name="Clum A."/>
            <person name="Copeland A."/>
            <person name="Hainaut M."/>
            <person name="Haridas S."/>
            <person name="Labutti K."/>
            <person name="Lindquist E."/>
            <person name="Lipzen A."/>
            <person name="Khouja H.-R."/>
            <person name="Murat C."/>
            <person name="Ohm R."/>
            <person name="Olson A."/>
            <person name="Spatafora J."/>
            <person name="Veneault-Fourrey C."/>
            <person name="Henrissat B."/>
            <person name="Grigoriev I."/>
            <person name="Martin F."/>
            <person name="Perotto S."/>
        </authorList>
    </citation>
    <scope>NUCLEOTIDE SEQUENCE [LARGE SCALE GENOMIC DNA]</scope>
    <source>
        <strain evidence="1 2">F</strain>
    </source>
</reference>
<dbReference type="Proteomes" id="UP000235786">
    <property type="component" value="Unassembled WGS sequence"/>
</dbReference>
<protein>
    <submittedName>
        <fullName evidence="1">Uncharacterized protein</fullName>
    </submittedName>
</protein>
<evidence type="ECO:0000313" key="1">
    <source>
        <dbReference type="EMBL" id="PMD29305.1"/>
    </source>
</evidence>
<dbReference type="AlphaFoldDB" id="A0A2J6QSR7"/>
<proteinExistence type="predicted"/>
<sequence length="430" mass="48716">MATFPIAETPMPNQILQPSFRDTIVQVARRFGWTSATIIPGFARYRFLSSPVGTQYKLAPKRLPDNAVLVKLGNAGFPNNQYAYIPSDKLGNLHITNMGDVEYDPPSVEPTVVAPVGWPPTNDLRYGNEWLGQVLTAIARTHQYVAVQLLYEVGGGSVNFATRYSLEAVARSLMCDFIQVWLGQPWEMYNERYPPNTVPESLNHLYVQKAFNLTEPSKCARYVDSQNELVKNTEWPEGVAMQLRKPTDDTKAFWPNGTWDNSITLERRDFNTRFYLISLASDTHSPQHTWMQAIVPVDINGVVNADGLQWIDLANDPFVNIKFGWANPQEASIRVSQVVAAVGKMANMDEAYIRAGVHDTTSYNDQYVKDPWGNHITVFFKSSTMPSTLYPAHIYVDNEVTVNFQFVIWFFPDTRRGGNPRNVQANSYWV</sequence>
<evidence type="ECO:0000313" key="2">
    <source>
        <dbReference type="Proteomes" id="UP000235786"/>
    </source>
</evidence>
<dbReference type="EMBL" id="KZ613975">
    <property type="protein sequence ID" value="PMD29305.1"/>
    <property type="molecule type" value="Genomic_DNA"/>
</dbReference>
<keyword evidence="2" id="KW-1185">Reference proteome</keyword>